<feature type="domain" description="Response regulatory" evidence="3">
    <location>
        <begin position="9"/>
        <end position="123"/>
    </location>
</feature>
<name>A0A395M1T1_9BACT</name>
<comment type="caution">
    <text evidence="4">The sequence shown here is derived from an EMBL/GenBank/DDBJ whole genome shotgun (WGS) entry which is preliminary data.</text>
</comment>
<dbReference type="SMART" id="SM00448">
    <property type="entry name" value="REC"/>
    <property type="match status" value="2"/>
</dbReference>
<dbReference type="EMBL" id="PHFL01000028">
    <property type="protein sequence ID" value="RFM24716.1"/>
    <property type="molecule type" value="Genomic_DNA"/>
</dbReference>
<dbReference type="AlphaFoldDB" id="A0A395M1T1"/>
<dbReference type="InterPro" id="IPR050595">
    <property type="entry name" value="Bact_response_regulator"/>
</dbReference>
<dbReference type="InterPro" id="IPR001789">
    <property type="entry name" value="Sig_transdc_resp-reg_receiver"/>
</dbReference>
<dbReference type="GO" id="GO:0000160">
    <property type="term" value="P:phosphorelay signal transduction system"/>
    <property type="evidence" value="ECO:0007669"/>
    <property type="project" value="InterPro"/>
</dbReference>
<proteinExistence type="predicted"/>
<sequence>MTPSQPNINILLVDDEPLVLQSLSATFRRQYNVFTATNGKDAIEIVRQNHIHVVLSDQRMPGMLGHEVLRIIKTISPGTIRILLTGYSDLDAIMNSVNSGEVFRYLTKPWKVDQLRETVSAAAEIALKVSQVYPDRAEILKNKASVPVEEIVEEEPPPPPLEQQDYLLIVEFNREQLNTMVKVFEKKYKVLPAGSIQEAFELLSKHPVAVMVTDLNLNSEDGMDFLYAVKQEYPNIVTILLTQVRDALLAIKSINEFQVYRYHVKPCSVEDLDKTIQSAFARARTYKLQPSRNVHAIAQQVAPKIIEQQATERGNWWREKLRAAKKLFGIG</sequence>
<evidence type="ECO:0000313" key="4">
    <source>
        <dbReference type="EMBL" id="RFM24716.1"/>
    </source>
</evidence>
<feature type="modified residue" description="4-aspartylphosphate" evidence="2">
    <location>
        <position position="57"/>
    </location>
</feature>
<dbReference type="Proteomes" id="UP000266389">
    <property type="component" value="Unassembled WGS sequence"/>
</dbReference>
<dbReference type="InterPro" id="IPR011006">
    <property type="entry name" value="CheY-like_superfamily"/>
</dbReference>
<reference evidence="4 5" key="1">
    <citation type="journal article" date="2011" name="ISME J.">
        <title>Community ecology of hot spring cyanobacterial mats: predominant populations and their functional potential.</title>
        <authorList>
            <person name="Klatt C.G."/>
            <person name="Wood J.M."/>
            <person name="Rusch D.B."/>
            <person name="Bateson M.M."/>
            <person name="Hamamura N."/>
            <person name="Heidelberg J.F."/>
            <person name="Grossman A.R."/>
            <person name="Bhaya D."/>
            <person name="Cohan F.M."/>
            <person name="Kuhl M."/>
            <person name="Bryant D.A."/>
            <person name="Ward D.M."/>
        </authorList>
    </citation>
    <scope>NUCLEOTIDE SEQUENCE [LARGE SCALE GENOMIC DNA]</scope>
    <source>
        <strain evidence="4">OS</strain>
    </source>
</reference>
<feature type="modified residue" description="4-aspartylphosphate" evidence="2">
    <location>
        <position position="214"/>
    </location>
</feature>
<dbReference type="PANTHER" id="PTHR44591:SF19">
    <property type="entry name" value="TWO-COMPONENT RESPONSE REGULATOR-RELATED"/>
    <property type="match status" value="1"/>
</dbReference>
<dbReference type="Gene3D" id="3.40.50.2300">
    <property type="match status" value="2"/>
</dbReference>
<evidence type="ECO:0000313" key="5">
    <source>
        <dbReference type="Proteomes" id="UP000266389"/>
    </source>
</evidence>
<evidence type="ECO:0000256" key="1">
    <source>
        <dbReference type="ARBA" id="ARBA00022553"/>
    </source>
</evidence>
<protein>
    <submittedName>
        <fullName evidence="4">Response regulator</fullName>
    </submittedName>
</protein>
<dbReference type="SUPFAM" id="SSF52172">
    <property type="entry name" value="CheY-like"/>
    <property type="match status" value="2"/>
</dbReference>
<dbReference type="PROSITE" id="PS50110">
    <property type="entry name" value="RESPONSE_REGULATORY"/>
    <property type="match status" value="2"/>
</dbReference>
<feature type="domain" description="Response regulatory" evidence="3">
    <location>
        <begin position="166"/>
        <end position="280"/>
    </location>
</feature>
<dbReference type="PANTHER" id="PTHR44591">
    <property type="entry name" value="STRESS RESPONSE REGULATOR PROTEIN 1"/>
    <property type="match status" value="1"/>
</dbReference>
<evidence type="ECO:0000259" key="3">
    <source>
        <dbReference type="PROSITE" id="PS50110"/>
    </source>
</evidence>
<dbReference type="CDD" id="cd17569">
    <property type="entry name" value="REC_HupR-like"/>
    <property type="match status" value="1"/>
</dbReference>
<accession>A0A395M1T1</accession>
<organism evidence="4 5">
    <name type="scientific">Candidatus Thermochlorobacter aerophilus</name>
    <dbReference type="NCBI Taxonomy" id="1868324"/>
    <lineage>
        <taxon>Bacteria</taxon>
        <taxon>Pseudomonadati</taxon>
        <taxon>Chlorobiota</taxon>
        <taxon>Chlorobiia</taxon>
        <taxon>Chlorobiales</taxon>
        <taxon>Candidatus Thermochlorobacteriaceae</taxon>
        <taxon>Candidatus Thermochlorobacter</taxon>
    </lineage>
</organism>
<gene>
    <name evidence="4" type="ORF">D0433_04280</name>
</gene>
<keyword evidence="1 2" id="KW-0597">Phosphoprotein</keyword>
<dbReference type="Pfam" id="PF00072">
    <property type="entry name" value="Response_reg"/>
    <property type="match status" value="2"/>
</dbReference>
<evidence type="ECO:0000256" key="2">
    <source>
        <dbReference type="PROSITE-ProRule" id="PRU00169"/>
    </source>
</evidence>